<comment type="caution">
    <text evidence="3">The sequence shown here is derived from an EMBL/GenBank/DDBJ whole genome shotgun (WGS) entry which is preliminary data.</text>
</comment>
<protein>
    <submittedName>
        <fullName evidence="3">Azobenzene reductase</fullName>
    </submittedName>
</protein>
<dbReference type="PANTHER" id="PTHR30543:SF21">
    <property type="entry name" value="NAD(P)H-DEPENDENT FMN REDUCTASE LOT6"/>
    <property type="match status" value="1"/>
</dbReference>
<sequence>MKIVVINGTPRESGRTRILSRFLAEKYSLDLIDLSETVLPVFNGTSEQHELENVVKVKELVHSADAIILTTPEYHGSMSGALKNMLDFLTFEQFKGKPVGLLAVAGGGKGGINALNSMRDVMRALYANALPKQIVFDPPMFEKDSDLLVPEASEALEGFMEELKKYTKLYKEFAKA</sequence>
<evidence type="ECO:0000256" key="1">
    <source>
        <dbReference type="ARBA" id="ARBA00009428"/>
    </source>
</evidence>
<feature type="domain" description="NADPH-dependent FMN reductase-like" evidence="2">
    <location>
        <begin position="1"/>
        <end position="135"/>
    </location>
</feature>
<organism evidence="3 4">
    <name type="scientific">Priestia endophytica DSM 13796</name>
    <dbReference type="NCBI Taxonomy" id="1121089"/>
    <lineage>
        <taxon>Bacteria</taxon>
        <taxon>Bacillati</taxon>
        <taxon>Bacillota</taxon>
        <taxon>Bacilli</taxon>
        <taxon>Bacillales</taxon>
        <taxon>Bacillaceae</taxon>
        <taxon>Priestia</taxon>
    </lineage>
</organism>
<dbReference type="GeneID" id="93711520"/>
<gene>
    <name evidence="3" type="ORF">SAMN02745910_02894</name>
</gene>
<proteinExistence type="inferred from homology"/>
<dbReference type="InterPro" id="IPR050712">
    <property type="entry name" value="NAD(P)H-dep_reductase"/>
</dbReference>
<dbReference type="RefSeq" id="WP_061803201.1">
    <property type="nucleotide sequence ID" value="NZ_FOXX01000007.1"/>
</dbReference>
<dbReference type="SUPFAM" id="SSF52218">
    <property type="entry name" value="Flavoproteins"/>
    <property type="match status" value="1"/>
</dbReference>
<reference evidence="3 4" key="1">
    <citation type="submission" date="2016-10" db="EMBL/GenBank/DDBJ databases">
        <authorList>
            <person name="Varghese N."/>
            <person name="Submissions S."/>
        </authorList>
    </citation>
    <scope>NUCLEOTIDE SEQUENCE [LARGE SCALE GENOMIC DNA]</scope>
    <source>
        <strain evidence="3 4">DSM 13796</strain>
    </source>
</reference>
<keyword evidence="4" id="KW-1185">Reference proteome</keyword>
<dbReference type="PANTHER" id="PTHR30543">
    <property type="entry name" value="CHROMATE REDUCTASE"/>
    <property type="match status" value="1"/>
</dbReference>
<name>A0A1I6AQP0_9BACI</name>
<evidence type="ECO:0000313" key="3">
    <source>
        <dbReference type="EMBL" id="SFQ71048.1"/>
    </source>
</evidence>
<evidence type="ECO:0000313" key="4">
    <source>
        <dbReference type="Proteomes" id="UP000182762"/>
    </source>
</evidence>
<dbReference type="EMBL" id="FOXX01000007">
    <property type="protein sequence ID" value="SFQ71048.1"/>
    <property type="molecule type" value="Genomic_DNA"/>
</dbReference>
<dbReference type="Pfam" id="PF03358">
    <property type="entry name" value="FMN_red"/>
    <property type="match status" value="1"/>
</dbReference>
<comment type="similarity">
    <text evidence="1">Belongs to the azoreductase type 2 family.</text>
</comment>
<dbReference type="Gene3D" id="3.40.50.360">
    <property type="match status" value="1"/>
</dbReference>
<evidence type="ECO:0000259" key="2">
    <source>
        <dbReference type="Pfam" id="PF03358"/>
    </source>
</evidence>
<dbReference type="InterPro" id="IPR005025">
    <property type="entry name" value="FMN_Rdtase-like_dom"/>
</dbReference>
<dbReference type="Proteomes" id="UP000182762">
    <property type="component" value="Unassembled WGS sequence"/>
</dbReference>
<dbReference type="InterPro" id="IPR029039">
    <property type="entry name" value="Flavoprotein-like_sf"/>
</dbReference>
<accession>A0A1I6AQP0</accession>